<dbReference type="EMBL" id="QGTT01000051">
    <property type="protein sequence ID" value="PWW05430.1"/>
    <property type="molecule type" value="Genomic_DNA"/>
</dbReference>
<keyword evidence="2" id="KW-1185">Reference proteome</keyword>
<dbReference type="RefSeq" id="WP_147269642.1">
    <property type="nucleotide sequence ID" value="NZ_QGTT01000051.1"/>
</dbReference>
<comment type="caution">
    <text evidence="1">The sequence shown here is derived from an EMBL/GenBank/DDBJ whole genome shotgun (WGS) entry which is preliminary data.</text>
</comment>
<organism evidence="1 2">
    <name type="scientific">Pseudidiomarina maritima</name>
    <dbReference type="NCBI Taxonomy" id="519453"/>
    <lineage>
        <taxon>Bacteria</taxon>
        <taxon>Pseudomonadati</taxon>
        <taxon>Pseudomonadota</taxon>
        <taxon>Gammaproteobacteria</taxon>
        <taxon>Alteromonadales</taxon>
        <taxon>Idiomarinaceae</taxon>
        <taxon>Pseudidiomarina</taxon>
    </lineage>
</organism>
<proteinExistence type="predicted"/>
<evidence type="ECO:0000313" key="1">
    <source>
        <dbReference type="EMBL" id="PWW05430.1"/>
    </source>
</evidence>
<dbReference type="AlphaFoldDB" id="A0A317PU38"/>
<evidence type="ECO:0000313" key="2">
    <source>
        <dbReference type="Proteomes" id="UP000246964"/>
    </source>
</evidence>
<reference evidence="1 2" key="1">
    <citation type="submission" date="2018-05" db="EMBL/GenBank/DDBJ databases">
        <title>Freshwater and sediment microbial communities from various areas in North America, analyzing microbe dynamics in response to fracking.</title>
        <authorList>
            <person name="Lamendella R."/>
        </authorList>
    </citation>
    <scope>NUCLEOTIDE SEQUENCE [LARGE SCALE GENOMIC DNA]</scope>
    <source>
        <strain evidence="1 2">125B1</strain>
    </source>
</reference>
<gene>
    <name evidence="1" type="ORF">DET45_1512</name>
</gene>
<protein>
    <submittedName>
        <fullName evidence="1">Uncharacterized protein</fullName>
    </submittedName>
</protein>
<sequence length="68" mass="7591">MAESKAVLAASAAINRGHSFAEELRRHLQAVQAAKQQELAKHRRARTRHAAATWPKFARLTGYFDAGY</sequence>
<dbReference type="Proteomes" id="UP000246964">
    <property type="component" value="Unassembled WGS sequence"/>
</dbReference>
<accession>A0A317PU38</accession>
<name>A0A317PU38_9GAMM</name>